<evidence type="ECO:0000313" key="1">
    <source>
        <dbReference type="EMBL" id="GAV06470.1"/>
    </source>
</evidence>
<dbReference type="InterPro" id="IPR028082">
    <property type="entry name" value="Peripla_BP_I"/>
</dbReference>
<keyword evidence="2" id="KW-1185">Reference proteome</keyword>
<accession>A0A1D1VYH7</accession>
<evidence type="ECO:0008006" key="3">
    <source>
        <dbReference type="Google" id="ProtNLM"/>
    </source>
</evidence>
<dbReference type="EMBL" id="BDGG01000013">
    <property type="protein sequence ID" value="GAV06470.1"/>
    <property type="molecule type" value="Genomic_DNA"/>
</dbReference>
<comment type="caution">
    <text evidence="1">The sequence shown here is derived from an EMBL/GenBank/DDBJ whole genome shotgun (WGS) entry which is preliminary data.</text>
</comment>
<gene>
    <name evidence="1" type="primary">RvY_16454-1</name>
    <name evidence="1" type="synonym">RvY_16454.1</name>
    <name evidence="1" type="ORF">RvY_16454</name>
</gene>
<evidence type="ECO:0000313" key="2">
    <source>
        <dbReference type="Proteomes" id="UP000186922"/>
    </source>
</evidence>
<dbReference type="SUPFAM" id="SSF53822">
    <property type="entry name" value="Periplasmic binding protein-like I"/>
    <property type="match status" value="1"/>
</dbReference>
<name>A0A1D1VYH7_RAMVA</name>
<dbReference type="Proteomes" id="UP000186922">
    <property type="component" value="Unassembled WGS sequence"/>
</dbReference>
<organism evidence="1 2">
    <name type="scientific">Ramazzottius varieornatus</name>
    <name type="common">Water bear</name>
    <name type="synonym">Tardigrade</name>
    <dbReference type="NCBI Taxonomy" id="947166"/>
    <lineage>
        <taxon>Eukaryota</taxon>
        <taxon>Metazoa</taxon>
        <taxon>Ecdysozoa</taxon>
        <taxon>Tardigrada</taxon>
        <taxon>Eutardigrada</taxon>
        <taxon>Parachela</taxon>
        <taxon>Hypsibioidea</taxon>
        <taxon>Ramazzottiidae</taxon>
        <taxon>Ramazzottius</taxon>
    </lineage>
</organism>
<proteinExistence type="predicted"/>
<reference evidence="1 2" key="1">
    <citation type="journal article" date="2016" name="Nat. Commun.">
        <title>Extremotolerant tardigrade genome and improved radiotolerance of human cultured cells by tardigrade-unique protein.</title>
        <authorList>
            <person name="Hashimoto T."/>
            <person name="Horikawa D.D."/>
            <person name="Saito Y."/>
            <person name="Kuwahara H."/>
            <person name="Kozuka-Hata H."/>
            <person name="Shin-I T."/>
            <person name="Minakuchi Y."/>
            <person name="Ohishi K."/>
            <person name="Motoyama A."/>
            <person name="Aizu T."/>
            <person name="Enomoto A."/>
            <person name="Kondo K."/>
            <person name="Tanaka S."/>
            <person name="Hara Y."/>
            <person name="Koshikawa S."/>
            <person name="Sagara H."/>
            <person name="Miura T."/>
            <person name="Yokobori S."/>
            <person name="Miyagawa K."/>
            <person name="Suzuki Y."/>
            <person name="Kubo T."/>
            <person name="Oyama M."/>
            <person name="Kohara Y."/>
            <person name="Fujiyama A."/>
            <person name="Arakawa K."/>
            <person name="Katayama T."/>
            <person name="Toyoda A."/>
            <person name="Kunieda T."/>
        </authorList>
    </citation>
    <scope>NUCLEOTIDE SEQUENCE [LARGE SCALE GENOMIC DNA]</scope>
    <source>
        <strain evidence="1 2">YOKOZUNA-1</strain>
    </source>
</reference>
<dbReference type="Gene3D" id="3.40.50.2300">
    <property type="match status" value="1"/>
</dbReference>
<protein>
    <recommendedName>
        <fullName evidence="3">Receptor ligand binding region domain-containing protein</fullName>
    </recommendedName>
</protein>
<dbReference type="AlphaFoldDB" id="A0A1D1VYH7"/>
<sequence>MSVEIISVGNINAVATLASLPYVAPGMSIALDELRRSFGNSVSFKHTLLYDDQYQTCTSLTDNVDFLVSRYFYSRTTNHYNMTVFINAGCSERLAMGKLISGWNTLMMIGGSGETDFRDKAKYPNVVLGGNNAMMGRKNTYAKVFLAHSWDSIYVLLDSSATPWHLNIGGKIINELDKKQFRVARAKTDVRNSSARSDLSLILRDIRKSARGKYPRAGKPSSDLQLQVKAENMTNGDYVSAHI</sequence>